<keyword evidence="5" id="KW-0460">Magnesium</keyword>
<dbReference type="PRINTS" id="PR00509">
    <property type="entry name" value="PGMPMM"/>
</dbReference>
<comment type="cofactor">
    <cofactor evidence="1">
        <name>Mg(2+)</name>
        <dbReference type="ChEBI" id="CHEBI:18420"/>
    </cofactor>
</comment>
<evidence type="ECO:0000313" key="11">
    <source>
        <dbReference type="EMBL" id="OIR02849.1"/>
    </source>
</evidence>
<dbReference type="GO" id="GO:0000287">
    <property type="term" value="F:magnesium ion binding"/>
    <property type="evidence" value="ECO:0007669"/>
    <property type="project" value="InterPro"/>
</dbReference>
<dbReference type="InterPro" id="IPR036900">
    <property type="entry name" value="A-D-PHexomutase_C_sf"/>
</dbReference>
<dbReference type="EC" id="5.4.2.10" evidence="11"/>
<feature type="domain" description="Alpha-D-phosphohexomutase alpha/beta/alpha" evidence="8">
    <location>
        <begin position="4"/>
        <end position="142"/>
    </location>
</feature>
<dbReference type="GO" id="GO:0005829">
    <property type="term" value="C:cytosol"/>
    <property type="evidence" value="ECO:0007669"/>
    <property type="project" value="TreeGrafter"/>
</dbReference>
<dbReference type="PROSITE" id="PS00710">
    <property type="entry name" value="PGM_PMM"/>
    <property type="match status" value="1"/>
</dbReference>
<comment type="caution">
    <text evidence="11">The sequence shown here is derived from an EMBL/GenBank/DDBJ whole genome shotgun (WGS) entry which is preliminary data.</text>
</comment>
<proteinExistence type="inferred from homology"/>
<dbReference type="InterPro" id="IPR016066">
    <property type="entry name" value="A-D-PHexomutase_CS"/>
</dbReference>
<accession>A0A1J5S373</accession>
<dbReference type="FunFam" id="3.40.120.10:FF:000003">
    <property type="entry name" value="Phosphoglucosamine mutase"/>
    <property type="match status" value="1"/>
</dbReference>
<dbReference type="Gene3D" id="3.40.120.10">
    <property type="entry name" value="Alpha-D-Glucose-1,6-Bisphosphate, subunit A, domain 3"/>
    <property type="match status" value="3"/>
</dbReference>
<dbReference type="FunFam" id="3.30.310.50:FF:000001">
    <property type="entry name" value="Phosphoglucosamine mutase"/>
    <property type="match status" value="1"/>
</dbReference>
<evidence type="ECO:0000256" key="5">
    <source>
        <dbReference type="ARBA" id="ARBA00022842"/>
    </source>
</evidence>
<dbReference type="FunFam" id="3.40.120.10:FF:000001">
    <property type="entry name" value="Phosphoglucosamine mutase"/>
    <property type="match status" value="1"/>
</dbReference>
<dbReference type="GO" id="GO:0005975">
    <property type="term" value="P:carbohydrate metabolic process"/>
    <property type="evidence" value="ECO:0007669"/>
    <property type="project" value="InterPro"/>
</dbReference>
<dbReference type="NCBIfam" id="TIGR01455">
    <property type="entry name" value="glmM"/>
    <property type="match status" value="1"/>
</dbReference>
<dbReference type="InterPro" id="IPR006352">
    <property type="entry name" value="GlmM_bact"/>
</dbReference>
<keyword evidence="6 11" id="KW-0413">Isomerase</keyword>
<dbReference type="Gene3D" id="3.30.310.50">
    <property type="entry name" value="Alpha-D-phosphohexomutase, C-terminal domain"/>
    <property type="match status" value="1"/>
</dbReference>
<dbReference type="GO" id="GO:0009252">
    <property type="term" value="P:peptidoglycan biosynthetic process"/>
    <property type="evidence" value="ECO:0007669"/>
    <property type="project" value="TreeGrafter"/>
</dbReference>
<dbReference type="SUPFAM" id="SSF55957">
    <property type="entry name" value="Phosphoglucomutase, C-terminal domain"/>
    <property type="match status" value="1"/>
</dbReference>
<dbReference type="InterPro" id="IPR005845">
    <property type="entry name" value="A-D-PHexomutase_a/b/a-II"/>
</dbReference>
<dbReference type="Pfam" id="PF02879">
    <property type="entry name" value="PGM_PMM_II"/>
    <property type="match status" value="1"/>
</dbReference>
<dbReference type="InterPro" id="IPR016055">
    <property type="entry name" value="A-D-PHexomutase_a/b/a-I/II/III"/>
</dbReference>
<evidence type="ECO:0000256" key="2">
    <source>
        <dbReference type="ARBA" id="ARBA00010231"/>
    </source>
</evidence>
<evidence type="ECO:0000259" key="10">
    <source>
        <dbReference type="Pfam" id="PF02880"/>
    </source>
</evidence>
<dbReference type="AlphaFoldDB" id="A0A1J5S373"/>
<name>A0A1J5S373_9ZZZZ</name>
<dbReference type="GO" id="GO:0004615">
    <property type="term" value="F:phosphomannomutase activity"/>
    <property type="evidence" value="ECO:0007669"/>
    <property type="project" value="TreeGrafter"/>
</dbReference>
<dbReference type="NCBIfam" id="NF008139">
    <property type="entry name" value="PRK10887.1"/>
    <property type="match status" value="1"/>
</dbReference>
<evidence type="ECO:0000256" key="6">
    <source>
        <dbReference type="ARBA" id="ARBA00023235"/>
    </source>
</evidence>
<evidence type="ECO:0000259" key="9">
    <source>
        <dbReference type="Pfam" id="PF02879"/>
    </source>
</evidence>
<dbReference type="Pfam" id="PF02880">
    <property type="entry name" value="PGM_PMM_III"/>
    <property type="match status" value="1"/>
</dbReference>
<dbReference type="InterPro" id="IPR005843">
    <property type="entry name" value="A-D-PHexomutase_C"/>
</dbReference>
<evidence type="ECO:0000256" key="4">
    <source>
        <dbReference type="ARBA" id="ARBA00022723"/>
    </source>
</evidence>
<dbReference type="PANTHER" id="PTHR42946">
    <property type="entry name" value="PHOSPHOHEXOSE MUTASE"/>
    <property type="match status" value="1"/>
</dbReference>
<gene>
    <name evidence="11" type="primary">glmM_6</name>
    <name evidence="11" type="ORF">GALL_150570</name>
</gene>
<evidence type="ECO:0000256" key="1">
    <source>
        <dbReference type="ARBA" id="ARBA00001946"/>
    </source>
</evidence>
<sequence>MAKKYFGTDGIRGKVGDAPITPDFVMRLGYAAGRVLTSIESNLAKGAHPAVLIGKDTRISGYMLESALEAGLSAAGVDVLMTGPMPTPAVAYLTRALRAQAGIVISASHNPFYDNGIKFFSSLGTKLPDDIEHAIEAELDKPMQVMASASLGKVKRIKDAAGRYIEFCKSTFPTTLDLRGLKIVLDCAHGATYHVAPPVFHELGAEIIVIGNQPDGVNINLDVGTTHPQALQKAVVTHQADLGIAFDGDGDRVMMVDADGNLLDGDQLLYIIAAARKQGGLLQGGVAGTLMTNLALEHKLSAMSIPFTRAKVGDRYVLEQLNLRGWQLGGENSGHILTLDKHSSGDGIIAALQVLQAVIQSERSLGQLREDLTLYPQVLINVKTAKKIDLDRHAEIQAAVKAAESELADSGRVLLRASGTEPKIRVMVEGENQVQVQMLAQRITDVVTQATS</sequence>
<dbReference type="Pfam" id="PF00408">
    <property type="entry name" value="PGM_PMM_IV"/>
    <property type="match status" value="1"/>
</dbReference>
<keyword evidence="3" id="KW-0597">Phosphoprotein</keyword>
<dbReference type="InterPro" id="IPR050060">
    <property type="entry name" value="Phosphoglucosamine_mutase"/>
</dbReference>
<dbReference type="PANTHER" id="PTHR42946:SF1">
    <property type="entry name" value="PHOSPHOGLUCOMUTASE (ALPHA-D-GLUCOSE-1,6-BISPHOSPHATE-DEPENDENT)"/>
    <property type="match status" value="1"/>
</dbReference>
<dbReference type="Pfam" id="PF02878">
    <property type="entry name" value="PGM_PMM_I"/>
    <property type="match status" value="1"/>
</dbReference>
<dbReference type="EMBL" id="MLJW01000071">
    <property type="protein sequence ID" value="OIR02849.1"/>
    <property type="molecule type" value="Genomic_DNA"/>
</dbReference>
<feature type="domain" description="Alpha-D-phosphohexomutase alpha/beta/alpha" evidence="9">
    <location>
        <begin position="163"/>
        <end position="260"/>
    </location>
</feature>
<comment type="similarity">
    <text evidence="2">Belongs to the phosphohexose mutase family.</text>
</comment>
<dbReference type="InterPro" id="IPR005844">
    <property type="entry name" value="A-D-PHexomutase_a/b/a-I"/>
</dbReference>
<dbReference type="GO" id="GO:0008966">
    <property type="term" value="F:phosphoglucosamine mutase activity"/>
    <property type="evidence" value="ECO:0007669"/>
    <property type="project" value="UniProtKB-EC"/>
</dbReference>
<dbReference type="GO" id="GO:0006048">
    <property type="term" value="P:UDP-N-acetylglucosamine biosynthetic process"/>
    <property type="evidence" value="ECO:0007669"/>
    <property type="project" value="TreeGrafter"/>
</dbReference>
<evidence type="ECO:0000259" key="8">
    <source>
        <dbReference type="Pfam" id="PF02878"/>
    </source>
</evidence>
<protein>
    <submittedName>
        <fullName evidence="11">Phosphoglucosamine mutase</fullName>
        <ecNumber evidence="11">5.4.2.10</ecNumber>
    </submittedName>
</protein>
<reference evidence="11" key="1">
    <citation type="submission" date="2016-10" db="EMBL/GenBank/DDBJ databases">
        <title>Sequence of Gallionella enrichment culture.</title>
        <authorList>
            <person name="Poehlein A."/>
            <person name="Muehling M."/>
            <person name="Daniel R."/>
        </authorList>
    </citation>
    <scope>NUCLEOTIDE SEQUENCE</scope>
</reference>
<dbReference type="SUPFAM" id="SSF53738">
    <property type="entry name" value="Phosphoglucomutase, first 3 domains"/>
    <property type="match status" value="3"/>
</dbReference>
<dbReference type="InterPro" id="IPR005846">
    <property type="entry name" value="A-D-PHexomutase_a/b/a-III"/>
</dbReference>
<evidence type="ECO:0000256" key="3">
    <source>
        <dbReference type="ARBA" id="ARBA00022553"/>
    </source>
</evidence>
<organism evidence="11">
    <name type="scientific">mine drainage metagenome</name>
    <dbReference type="NCBI Taxonomy" id="410659"/>
    <lineage>
        <taxon>unclassified sequences</taxon>
        <taxon>metagenomes</taxon>
        <taxon>ecological metagenomes</taxon>
    </lineage>
</organism>
<evidence type="ECO:0000259" key="7">
    <source>
        <dbReference type="Pfam" id="PF00408"/>
    </source>
</evidence>
<feature type="domain" description="Alpha-D-phosphohexomutase alpha/beta/alpha" evidence="10">
    <location>
        <begin position="264"/>
        <end position="372"/>
    </location>
</feature>
<dbReference type="CDD" id="cd05802">
    <property type="entry name" value="GlmM"/>
    <property type="match status" value="1"/>
</dbReference>
<dbReference type="InterPro" id="IPR005841">
    <property type="entry name" value="Alpha-D-phosphohexomutase_SF"/>
</dbReference>
<dbReference type="HAMAP" id="MF_01554_B">
    <property type="entry name" value="GlmM_B"/>
    <property type="match status" value="1"/>
</dbReference>
<keyword evidence="4" id="KW-0479">Metal-binding</keyword>
<feature type="domain" description="Alpha-D-phosphohexomutase C-terminal" evidence="7">
    <location>
        <begin position="379"/>
        <end position="445"/>
    </location>
</feature>